<dbReference type="Gene3D" id="3.10.10.10">
    <property type="entry name" value="HIV Type 1 Reverse Transcriptase, subunit A, domain 1"/>
    <property type="match status" value="1"/>
</dbReference>
<evidence type="ECO:0008006" key="3">
    <source>
        <dbReference type="Google" id="ProtNLM"/>
    </source>
</evidence>
<proteinExistence type="predicted"/>
<dbReference type="Proteomes" id="UP000824469">
    <property type="component" value="Unassembled WGS sequence"/>
</dbReference>
<accession>A0AA38CH98</accession>
<dbReference type="SUPFAM" id="SSF56672">
    <property type="entry name" value="DNA/RNA polymerases"/>
    <property type="match status" value="1"/>
</dbReference>
<feature type="non-terminal residue" evidence="1">
    <location>
        <position position="83"/>
    </location>
</feature>
<comment type="caution">
    <text evidence="1">The sequence shown here is derived from an EMBL/GenBank/DDBJ whole genome shotgun (WGS) entry which is preliminary data.</text>
</comment>
<name>A0AA38CH98_TAXCH</name>
<dbReference type="PANTHER" id="PTHR24559:SF444">
    <property type="entry name" value="REVERSE TRANSCRIPTASE DOMAIN-CONTAINING PROTEIN"/>
    <property type="match status" value="1"/>
</dbReference>
<feature type="non-terminal residue" evidence="1">
    <location>
        <position position="1"/>
    </location>
</feature>
<dbReference type="AlphaFoldDB" id="A0AA38CH98"/>
<gene>
    <name evidence="1" type="ORF">KI387_012954</name>
</gene>
<dbReference type="InterPro" id="IPR053134">
    <property type="entry name" value="RNA-dir_DNA_polymerase"/>
</dbReference>
<dbReference type="InterPro" id="IPR043128">
    <property type="entry name" value="Rev_trsase/Diguanyl_cyclase"/>
</dbReference>
<evidence type="ECO:0000313" key="2">
    <source>
        <dbReference type="Proteomes" id="UP000824469"/>
    </source>
</evidence>
<keyword evidence="2" id="KW-1185">Reference proteome</keyword>
<sequence length="83" mass="9591">VNEEIDKMPEFVIIESIEESEWVIPMVISIEKDGMIRICVDYRYLNTTCVIDPFPTPFTEEILEGVVGHDIHSFTNGFLGYHQ</sequence>
<dbReference type="InterPro" id="IPR043502">
    <property type="entry name" value="DNA/RNA_pol_sf"/>
</dbReference>
<dbReference type="PANTHER" id="PTHR24559">
    <property type="entry name" value="TRANSPOSON TY3-I GAG-POL POLYPROTEIN"/>
    <property type="match status" value="1"/>
</dbReference>
<dbReference type="EMBL" id="JAHRHJ020000009">
    <property type="protein sequence ID" value="KAH9301371.1"/>
    <property type="molecule type" value="Genomic_DNA"/>
</dbReference>
<evidence type="ECO:0000313" key="1">
    <source>
        <dbReference type="EMBL" id="KAH9301371.1"/>
    </source>
</evidence>
<protein>
    <recommendedName>
        <fullName evidence="3">Reverse transcriptase domain-containing protein</fullName>
    </recommendedName>
</protein>
<dbReference type="Gene3D" id="3.30.70.270">
    <property type="match status" value="1"/>
</dbReference>
<organism evidence="1 2">
    <name type="scientific">Taxus chinensis</name>
    <name type="common">Chinese yew</name>
    <name type="synonym">Taxus wallichiana var. chinensis</name>
    <dbReference type="NCBI Taxonomy" id="29808"/>
    <lineage>
        <taxon>Eukaryota</taxon>
        <taxon>Viridiplantae</taxon>
        <taxon>Streptophyta</taxon>
        <taxon>Embryophyta</taxon>
        <taxon>Tracheophyta</taxon>
        <taxon>Spermatophyta</taxon>
        <taxon>Pinopsida</taxon>
        <taxon>Pinidae</taxon>
        <taxon>Conifers II</taxon>
        <taxon>Cupressales</taxon>
        <taxon>Taxaceae</taxon>
        <taxon>Taxus</taxon>
    </lineage>
</organism>
<reference evidence="1 2" key="1">
    <citation type="journal article" date="2021" name="Nat. Plants">
        <title>The Taxus genome provides insights into paclitaxel biosynthesis.</title>
        <authorList>
            <person name="Xiong X."/>
            <person name="Gou J."/>
            <person name="Liao Q."/>
            <person name="Li Y."/>
            <person name="Zhou Q."/>
            <person name="Bi G."/>
            <person name="Li C."/>
            <person name="Du R."/>
            <person name="Wang X."/>
            <person name="Sun T."/>
            <person name="Guo L."/>
            <person name="Liang H."/>
            <person name="Lu P."/>
            <person name="Wu Y."/>
            <person name="Zhang Z."/>
            <person name="Ro D.K."/>
            <person name="Shang Y."/>
            <person name="Huang S."/>
            <person name="Yan J."/>
        </authorList>
    </citation>
    <scope>NUCLEOTIDE SEQUENCE [LARGE SCALE GENOMIC DNA]</scope>
    <source>
        <strain evidence="1">Ta-2019</strain>
    </source>
</reference>